<dbReference type="FunCoup" id="D8RPF9">
    <property type="interactions" value="1512"/>
</dbReference>
<feature type="region of interest" description="Disordered" evidence="6">
    <location>
        <begin position="172"/>
        <end position="194"/>
    </location>
</feature>
<evidence type="ECO:0000256" key="2">
    <source>
        <dbReference type="ARBA" id="ARBA00009045"/>
    </source>
</evidence>
<keyword evidence="5 7" id="KW-0472">Membrane</keyword>
<dbReference type="HOGENOM" id="CLU_635219_0_0_1"/>
<keyword evidence="4 7" id="KW-1133">Transmembrane helix</keyword>
<dbReference type="Proteomes" id="UP000001514">
    <property type="component" value="Unassembled WGS sequence"/>
</dbReference>
<feature type="region of interest" description="Disordered" evidence="6">
    <location>
        <begin position="48"/>
        <end position="74"/>
    </location>
</feature>
<dbReference type="STRING" id="88036.D8RPF9"/>
<feature type="transmembrane region" description="Helical" evidence="7">
    <location>
        <begin position="333"/>
        <end position="352"/>
    </location>
</feature>
<feature type="region of interest" description="Disordered" evidence="6">
    <location>
        <begin position="90"/>
        <end position="140"/>
    </location>
</feature>
<dbReference type="Pfam" id="PF01694">
    <property type="entry name" value="Rhomboid"/>
    <property type="match status" value="1"/>
</dbReference>
<keyword evidence="10" id="KW-1185">Reference proteome</keyword>
<reference evidence="9 10" key="1">
    <citation type="journal article" date="2011" name="Science">
        <title>The Selaginella genome identifies genetic changes associated with the evolution of vascular plants.</title>
        <authorList>
            <person name="Banks J.A."/>
            <person name="Nishiyama T."/>
            <person name="Hasebe M."/>
            <person name="Bowman J.L."/>
            <person name="Gribskov M."/>
            <person name="dePamphilis C."/>
            <person name="Albert V.A."/>
            <person name="Aono N."/>
            <person name="Aoyama T."/>
            <person name="Ambrose B.A."/>
            <person name="Ashton N.W."/>
            <person name="Axtell M.J."/>
            <person name="Barker E."/>
            <person name="Barker M.S."/>
            <person name="Bennetzen J.L."/>
            <person name="Bonawitz N.D."/>
            <person name="Chapple C."/>
            <person name="Cheng C."/>
            <person name="Correa L.G."/>
            <person name="Dacre M."/>
            <person name="DeBarry J."/>
            <person name="Dreyer I."/>
            <person name="Elias M."/>
            <person name="Engstrom E.M."/>
            <person name="Estelle M."/>
            <person name="Feng L."/>
            <person name="Finet C."/>
            <person name="Floyd S.K."/>
            <person name="Frommer W.B."/>
            <person name="Fujita T."/>
            <person name="Gramzow L."/>
            <person name="Gutensohn M."/>
            <person name="Harholt J."/>
            <person name="Hattori M."/>
            <person name="Heyl A."/>
            <person name="Hirai T."/>
            <person name="Hiwatashi Y."/>
            <person name="Ishikawa M."/>
            <person name="Iwata M."/>
            <person name="Karol K.G."/>
            <person name="Koehler B."/>
            <person name="Kolukisaoglu U."/>
            <person name="Kubo M."/>
            <person name="Kurata T."/>
            <person name="Lalonde S."/>
            <person name="Li K."/>
            <person name="Li Y."/>
            <person name="Litt A."/>
            <person name="Lyons E."/>
            <person name="Manning G."/>
            <person name="Maruyama T."/>
            <person name="Michael T.P."/>
            <person name="Mikami K."/>
            <person name="Miyazaki S."/>
            <person name="Morinaga S."/>
            <person name="Murata T."/>
            <person name="Mueller-Roeber B."/>
            <person name="Nelson D.R."/>
            <person name="Obara M."/>
            <person name="Oguri Y."/>
            <person name="Olmstead R.G."/>
            <person name="Onodera N."/>
            <person name="Petersen B.L."/>
            <person name="Pils B."/>
            <person name="Prigge M."/>
            <person name="Rensing S.A."/>
            <person name="Riano-Pachon D.M."/>
            <person name="Roberts A.W."/>
            <person name="Sato Y."/>
            <person name="Scheller H.V."/>
            <person name="Schulz B."/>
            <person name="Schulz C."/>
            <person name="Shakirov E.V."/>
            <person name="Shibagaki N."/>
            <person name="Shinohara N."/>
            <person name="Shippen D.E."/>
            <person name="Soerensen I."/>
            <person name="Sotooka R."/>
            <person name="Sugimoto N."/>
            <person name="Sugita M."/>
            <person name="Sumikawa N."/>
            <person name="Tanurdzic M."/>
            <person name="Theissen G."/>
            <person name="Ulvskov P."/>
            <person name="Wakazuki S."/>
            <person name="Weng J.K."/>
            <person name="Willats W.W."/>
            <person name="Wipf D."/>
            <person name="Wolf P.G."/>
            <person name="Yang L."/>
            <person name="Zimmer A.D."/>
            <person name="Zhu Q."/>
            <person name="Mitros T."/>
            <person name="Hellsten U."/>
            <person name="Loque D."/>
            <person name="Otillar R."/>
            <person name="Salamov A."/>
            <person name="Schmutz J."/>
            <person name="Shapiro H."/>
            <person name="Lindquist E."/>
            <person name="Lucas S."/>
            <person name="Rokhsar D."/>
            <person name="Grigoriev I.V."/>
        </authorList>
    </citation>
    <scope>NUCLEOTIDE SEQUENCE [LARGE SCALE GENOMIC DNA]</scope>
</reference>
<evidence type="ECO:0000256" key="6">
    <source>
        <dbReference type="SAM" id="MobiDB-lite"/>
    </source>
</evidence>
<feature type="transmembrane region" description="Helical" evidence="7">
    <location>
        <begin position="223"/>
        <end position="243"/>
    </location>
</feature>
<dbReference type="InterPro" id="IPR050925">
    <property type="entry name" value="Rhomboid_protease_S54"/>
</dbReference>
<evidence type="ECO:0000313" key="10">
    <source>
        <dbReference type="Proteomes" id="UP000001514"/>
    </source>
</evidence>
<comment type="subcellular location">
    <subcellularLocation>
        <location evidence="1">Membrane</location>
        <topology evidence="1">Multi-pass membrane protein</topology>
    </subcellularLocation>
</comment>
<feature type="transmembrane region" description="Helical" evidence="7">
    <location>
        <begin position="279"/>
        <end position="301"/>
    </location>
</feature>
<dbReference type="GO" id="GO:0004252">
    <property type="term" value="F:serine-type endopeptidase activity"/>
    <property type="evidence" value="ECO:0000318"/>
    <property type="project" value="GO_Central"/>
</dbReference>
<proteinExistence type="inferred from homology"/>
<dbReference type="AlphaFoldDB" id="D8RPF9"/>
<dbReference type="eggNOG" id="KOG2289">
    <property type="taxonomic scope" value="Eukaryota"/>
</dbReference>
<dbReference type="PANTHER" id="PTHR43731">
    <property type="entry name" value="RHOMBOID PROTEASE"/>
    <property type="match status" value="1"/>
</dbReference>
<gene>
    <name evidence="9" type="ORF">SELMODRAFT_413432</name>
</gene>
<dbReference type="SUPFAM" id="SSF144091">
    <property type="entry name" value="Rhomboid-like"/>
    <property type="match status" value="1"/>
</dbReference>
<dbReference type="Gene3D" id="1.20.1540.10">
    <property type="entry name" value="Rhomboid-like"/>
    <property type="match status" value="1"/>
</dbReference>
<accession>D8RPF9</accession>
<evidence type="ECO:0000256" key="4">
    <source>
        <dbReference type="ARBA" id="ARBA00022989"/>
    </source>
</evidence>
<dbReference type="Gramene" id="EFJ26251">
    <property type="protein sequence ID" value="EFJ26251"/>
    <property type="gene ID" value="SELMODRAFT_413432"/>
</dbReference>
<feature type="transmembrane region" description="Helical" evidence="7">
    <location>
        <begin position="308"/>
        <end position="327"/>
    </location>
</feature>
<evidence type="ECO:0000256" key="7">
    <source>
        <dbReference type="SAM" id="Phobius"/>
    </source>
</evidence>
<feature type="domain" description="Peptidase S54 rhomboid" evidence="8">
    <location>
        <begin position="269"/>
        <end position="392"/>
    </location>
</feature>
<dbReference type="EMBL" id="GL377585">
    <property type="protein sequence ID" value="EFJ26251.1"/>
    <property type="molecule type" value="Genomic_DNA"/>
</dbReference>
<organism evidence="10">
    <name type="scientific">Selaginella moellendorffii</name>
    <name type="common">Spikemoss</name>
    <dbReference type="NCBI Taxonomy" id="88036"/>
    <lineage>
        <taxon>Eukaryota</taxon>
        <taxon>Viridiplantae</taxon>
        <taxon>Streptophyta</taxon>
        <taxon>Embryophyta</taxon>
        <taxon>Tracheophyta</taxon>
        <taxon>Lycopodiopsida</taxon>
        <taxon>Selaginellales</taxon>
        <taxon>Selaginellaceae</taxon>
        <taxon>Selaginella</taxon>
    </lineage>
</organism>
<evidence type="ECO:0000259" key="8">
    <source>
        <dbReference type="Pfam" id="PF01694"/>
    </source>
</evidence>
<evidence type="ECO:0000313" key="9">
    <source>
        <dbReference type="EMBL" id="EFJ26251.1"/>
    </source>
</evidence>
<dbReference type="KEGG" id="smo:SELMODRAFT_413432"/>
<comment type="similarity">
    <text evidence="2">Belongs to the peptidase S54 family.</text>
</comment>
<feature type="compositionally biased region" description="Basic and acidic residues" evidence="6">
    <location>
        <begin position="122"/>
        <end position="140"/>
    </location>
</feature>
<feature type="compositionally biased region" description="Low complexity" evidence="6">
    <location>
        <begin position="48"/>
        <end position="59"/>
    </location>
</feature>
<keyword evidence="3 7" id="KW-0812">Transmembrane</keyword>
<evidence type="ECO:0000256" key="1">
    <source>
        <dbReference type="ARBA" id="ARBA00004141"/>
    </source>
</evidence>
<feature type="compositionally biased region" description="Basic and acidic residues" evidence="6">
    <location>
        <begin position="172"/>
        <end position="189"/>
    </location>
</feature>
<dbReference type="InParanoid" id="D8RPF9"/>
<dbReference type="InterPro" id="IPR022764">
    <property type="entry name" value="Peptidase_S54_rhomboid_dom"/>
</dbReference>
<dbReference type="InterPro" id="IPR035952">
    <property type="entry name" value="Rhomboid-like_sf"/>
</dbReference>
<protein>
    <recommendedName>
        <fullName evidence="8">Peptidase S54 rhomboid domain-containing protein</fullName>
    </recommendedName>
</protein>
<sequence length="432" mass="46794">MEFCSELMSVAAIQQGFSVSHRSLLLSSIGHRGSALRPQRFCRRLKCEGSGSASSSSAGESDDDEKKGESSSAVKSALKTLDSYFDMLETKKKKSSTTSREEEEKPLSSLREAAVISVESGGLHKQEHDPAKEIRSHASGTDKLKSLQDEYALKEELLLTVLKEFEQAESKEKEEASAAAAVKEDRGSEFELDPNNEETPLVVLNTTSDEANKEVPLLLMRRGSIVVSTIVGINIGVYIFGLATTQQTENGMDLAFLQGAKVNDLIVAGEWWRLITPTFLHSGLLHLFLSCWATISFGPLVESLYGSIGLVLIYLLGGAMGNVASFLQTSQPTVGGTGAVFAMICSWIIFLVKNKEAVRTFDTGELLQKVLVLSGLTVLVGNELPVDAWTHVDHERLSAGQQQDRSHAREAGACVCSVLWGFVVPLLPGSGR</sequence>
<name>D8RPF9_SELML</name>
<evidence type="ECO:0000256" key="3">
    <source>
        <dbReference type="ARBA" id="ARBA00022692"/>
    </source>
</evidence>
<evidence type="ECO:0000256" key="5">
    <source>
        <dbReference type="ARBA" id="ARBA00023136"/>
    </source>
</evidence>
<dbReference type="PANTHER" id="PTHR43731:SF30">
    <property type="entry name" value="RHOMBOID-LIKE PROTEIN 9, CHLOROPLASTIC"/>
    <property type="match status" value="1"/>
</dbReference>
<dbReference type="GO" id="GO:0016020">
    <property type="term" value="C:membrane"/>
    <property type="evidence" value="ECO:0007669"/>
    <property type="project" value="UniProtKB-SubCell"/>
</dbReference>